<protein>
    <submittedName>
        <fullName evidence="2">Uncharacterized protein</fullName>
    </submittedName>
</protein>
<dbReference type="EMBL" id="GGEC01056722">
    <property type="protein sequence ID" value="MBX37206.1"/>
    <property type="molecule type" value="Transcribed_RNA"/>
</dbReference>
<evidence type="ECO:0000313" key="2">
    <source>
        <dbReference type="EMBL" id="MBX37206.1"/>
    </source>
</evidence>
<sequence>MLIIGHICCLRSVECQFVFSACYAWSFLCILWLIMVSIGVYSCGLKMSVIGC</sequence>
<feature type="transmembrane region" description="Helical" evidence="1">
    <location>
        <begin position="25"/>
        <end position="45"/>
    </location>
</feature>
<organism evidence="2">
    <name type="scientific">Rhizophora mucronata</name>
    <name type="common">Asiatic mangrove</name>
    <dbReference type="NCBI Taxonomy" id="61149"/>
    <lineage>
        <taxon>Eukaryota</taxon>
        <taxon>Viridiplantae</taxon>
        <taxon>Streptophyta</taxon>
        <taxon>Embryophyta</taxon>
        <taxon>Tracheophyta</taxon>
        <taxon>Spermatophyta</taxon>
        <taxon>Magnoliopsida</taxon>
        <taxon>eudicotyledons</taxon>
        <taxon>Gunneridae</taxon>
        <taxon>Pentapetalae</taxon>
        <taxon>rosids</taxon>
        <taxon>fabids</taxon>
        <taxon>Malpighiales</taxon>
        <taxon>Rhizophoraceae</taxon>
        <taxon>Rhizophora</taxon>
    </lineage>
</organism>
<evidence type="ECO:0000256" key="1">
    <source>
        <dbReference type="SAM" id="Phobius"/>
    </source>
</evidence>
<keyword evidence="1" id="KW-0812">Transmembrane</keyword>
<dbReference type="AlphaFoldDB" id="A0A2P2N476"/>
<proteinExistence type="predicted"/>
<keyword evidence="1" id="KW-1133">Transmembrane helix</keyword>
<reference evidence="2" key="1">
    <citation type="submission" date="2018-02" db="EMBL/GenBank/DDBJ databases">
        <title>Rhizophora mucronata_Transcriptome.</title>
        <authorList>
            <person name="Meera S.P."/>
            <person name="Sreeshan A."/>
            <person name="Augustine A."/>
        </authorList>
    </citation>
    <scope>NUCLEOTIDE SEQUENCE</scope>
    <source>
        <tissue evidence="2">Leaf</tissue>
    </source>
</reference>
<keyword evidence="1" id="KW-0472">Membrane</keyword>
<accession>A0A2P2N476</accession>
<name>A0A2P2N476_RHIMU</name>